<feature type="transmembrane region" description="Helical" evidence="2">
    <location>
        <begin position="112"/>
        <end position="131"/>
    </location>
</feature>
<protein>
    <submittedName>
        <fullName evidence="3">Uncharacterized protein</fullName>
    </submittedName>
</protein>
<evidence type="ECO:0000313" key="4">
    <source>
        <dbReference type="Proteomes" id="UP000231586"/>
    </source>
</evidence>
<dbReference type="AlphaFoldDB" id="A0A2M8WQM3"/>
<name>A0A2M8WQM3_9MICO</name>
<feature type="transmembrane region" description="Helical" evidence="2">
    <location>
        <begin position="38"/>
        <end position="60"/>
    </location>
</feature>
<dbReference type="InterPro" id="IPR045713">
    <property type="entry name" value="DUF6069"/>
</dbReference>
<gene>
    <name evidence="3" type="ORF">CLV34_1793</name>
</gene>
<dbReference type="Proteomes" id="UP000231586">
    <property type="component" value="Unassembled WGS sequence"/>
</dbReference>
<feature type="transmembrane region" description="Helical" evidence="2">
    <location>
        <begin position="80"/>
        <end position="105"/>
    </location>
</feature>
<evidence type="ECO:0000256" key="1">
    <source>
        <dbReference type="SAM" id="MobiDB-lite"/>
    </source>
</evidence>
<evidence type="ECO:0000256" key="2">
    <source>
        <dbReference type="SAM" id="Phobius"/>
    </source>
</evidence>
<evidence type="ECO:0000313" key="3">
    <source>
        <dbReference type="EMBL" id="PJI93228.1"/>
    </source>
</evidence>
<keyword evidence="2" id="KW-0812">Transmembrane</keyword>
<dbReference type="OrthoDB" id="4868427at2"/>
<proteinExistence type="predicted"/>
<reference evidence="3 4" key="1">
    <citation type="submission" date="2017-11" db="EMBL/GenBank/DDBJ databases">
        <title>Genomic Encyclopedia of Archaeal and Bacterial Type Strains, Phase II (KMG-II): From Individual Species to Whole Genera.</title>
        <authorList>
            <person name="Goeker M."/>
        </authorList>
    </citation>
    <scope>NUCLEOTIDE SEQUENCE [LARGE SCALE GENOMIC DNA]</scope>
    <source>
        <strain evidence="3 4">DSM 22413</strain>
    </source>
</reference>
<feature type="region of interest" description="Disordered" evidence="1">
    <location>
        <begin position="168"/>
        <end position="188"/>
    </location>
</feature>
<sequence length="188" mass="19679">MSQPYPPAEVPEDPGSDFTPATPTEPFDPKLTLDAGRFVAGALATALVAALVGLIGVIIIEGVFDQTMVPPPDLFSSGSHAATFAIDSALFALLASGVLALLVVSTPRPKRFFGWIMVLAIALVTLLPFAWTSHTDRAILTALVNFVMGVATWSLLAGVATRTIRPVTPPAPVRPARPEYPPSIPPGS</sequence>
<dbReference type="EMBL" id="PGTZ01000008">
    <property type="protein sequence ID" value="PJI93228.1"/>
    <property type="molecule type" value="Genomic_DNA"/>
</dbReference>
<organism evidence="3 4">
    <name type="scientific">Luteimicrobium subarcticum</name>
    <dbReference type="NCBI Taxonomy" id="620910"/>
    <lineage>
        <taxon>Bacteria</taxon>
        <taxon>Bacillati</taxon>
        <taxon>Actinomycetota</taxon>
        <taxon>Actinomycetes</taxon>
        <taxon>Micrococcales</taxon>
        <taxon>Luteimicrobium</taxon>
    </lineage>
</organism>
<accession>A0A2M8WQM3</accession>
<feature type="region of interest" description="Disordered" evidence="1">
    <location>
        <begin position="1"/>
        <end position="24"/>
    </location>
</feature>
<keyword evidence="4" id="KW-1185">Reference proteome</keyword>
<dbReference type="Pfam" id="PF19545">
    <property type="entry name" value="DUF6069"/>
    <property type="match status" value="1"/>
</dbReference>
<feature type="transmembrane region" description="Helical" evidence="2">
    <location>
        <begin position="137"/>
        <end position="156"/>
    </location>
</feature>
<comment type="caution">
    <text evidence="3">The sequence shown here is derived from an EMBL/GenBank/DDBJ whole genome shotgun (WGS) entry which is preliminary data.</text>
</comment>
<dbReference type="RefSeq" id="WP_100349961.1">
    <property type="nucleotide sequence ID" value="NZ_PGTZ01000008.1"/>
</dbReference>
<keyword evidence="2" id="KW-1133">Transmembrane helix</keyword>
<keyword evidence="2" id="KW-0472">Membrane</keyword>